<dbReference type="KEGG" id="mag:amb0352"/>
<dbReference type="Proteomes" id="UP000007058">
    <property type="component" value="Chromosome"/>
</dbReference>
<dbReference type="STRING" id="342108.amb0352"/>
<dbReference type="HOGENOM" id="CLU_061766_0_0_5"/>
<sequence>MTGGEFVLSTIQGDPIMAISLASLKRSSALSSPRILVHGVAGVGKSTFASAAPNPVFILTEDGLGTLDIPHFPLARSFDDVMEALAALYSEDNDFRTVVIDSVDWLEPLIWARACKDNGWKSIEDPGYGKGYVAALDLWRQYIDGLNALRDEKGLTIIQIAHTEIKRFDSPEHDPYDRYIIKLHARAAALLQEHSDAVLFANYRISTVKSDVGFNKKVTRALGSGERVLYSAERPAFLAKNRYGLPDVLPLSWDAFASAMPQFQAQS</sequence>
<gene>
    <name evidence="1" type="ordered locus">amb0352</name>
</gene>
<dbReference type="SUPFAM" id="SSF52540">
    <property type="entry name" value="P-loop containing nucleoside triphosphate hydrolases"/>
    <property type="match status" value="1"/>
</dbReference>
<dbReference type="AlphaFoldDB" id="Q2WAG9"/>
<protein>
    <submittedName>
        <fullName evidence="1">Uncharacterized protein</fullName>
    </submittedName>
</protein>
<evidence type="ECO:0000313" key="2">
    <source>
        <dbReference type="Proteomes" id="UP000007058"/>
    </source>
</evidence>
<name>Q2WAG9_PARM1</name>
<keyword evidence="2" id="KW-1185">Reference proteome</keyword>
<dbReference type="InterPro" id="IPR027417">
    <property type="entry name" value="P-loop_NTPase"/>
</dbReference>
<accession>Q2WAG9</accession>
<evidence type="ECO:0000313" key="1">
    <source>
        <dbReference type="EMBL" id="BAE49156.1"/>
    </source>
</evidence>
<reference evidence="1 2" key="1">
    <citation type="journal article" date="2005" name="DNA Res.">
        <title>Complete genome sequence of the facultative anaerobic magnetotactic bacterium Magnetospirillum sp. strain AMB-1.</title>
        <authorList>
            <person name="Matsunaga T."/>
            <person name="Okamura Y."/>
            <person name="Fukuda Y."/>
            <person name="Wahyudi A.T."/>
            <person name="Murase Y."/>
            <person name="Takeyama H."/>
        </authorList>
    </citation>
    <scope>NUCLEOTIDE SEQUENCE [LARGE SCALE GENOMIC DNA]</scope>
    <source>
        <strain evidence="2">ATCC 700264 / AMB-1</strain>
    </source>
</reference>
<dbReference type="EMBL" id="AP007255">
    <property type="protein sequence ID" value="BAE49156.1"/>
    <property type="molecule type" value="Genomic_DNA"/>
</dbReference>
<dbReference type="Pfam" id="PF13479">
    <property type="entry name" value="AAA_24"/>
    <property type="match status" value="1"/>
</dbReference>
<proteinExistence type="predicted"/>
<organism evidence="1 2">
    <name type="scientific">Paramagnetospirillum magneticum (strain ATCC 700264 / AMB-1)</name>
    <name type="common">Magnetospirillum magneticum</name>
    <dbReference type="NCBI Taxonomy" id="342108"/>
    <lineage>
        <taxon>Bacteria</taxon>
        <taxon>Pseudomonadati</taxon>
        <taxon>Pseudomonadota</taxon>
        <taxon>Alphaproteobacteria</taxon>
        <taxon>Rhodospirillales</taxon>
        <taxon>Magnetospirillaceae</taxon>
        <taxon>Paramagnetospirillum</taxon>
    </lineage>
</organism>